<dbReference type="InterPro" id="IPR014027">
    <property type="entry name" value="UDP-Glc/GDP-Man_DH_C"/>
</dbReference>
<dbReference type="NCBIfam" id="TIGR03026">
    <property type="entry name" value="NDP-sugDHase"/>
    <property type="match status" value="1"/>
</dbReference>
<dbReference type="SUPFAM" id="SSF48179">
    <property type="entry name" value="6-phosphogluconate dehydrogenase C-terminal domain-like"/>
    <property type="match status" value="1"/>
</dbReference>
<feature type="binding site" evidence="10">
    <location>
        <position position="97"/>
    </location>
    <ligand>
        <name>NAD(+)</name>
        <dbReference type="ChEBI" id="CHEBI:57540"/>
    </ligand>
</feature>
<dbReference type="InterPro" id="IPR014026">
    <property type="entry name" value="UDP-Glc/GDP-Man_DH_dimer"/>
</dbReference>
<reference evidence="12 13" key="2">
    <citation type="submission" date="2018-11" db="EMBL/GenBank/DDBJ databases">
        <authorList>
            <consortium name="Pathogen Informatics"/>
        </authorList>
    </citation>
    <scope>NUCLEOTIDE SEQUENCE [LARGE SCALE GENOMIC DNA]</scope>
    <source>
        <strain evidence="12 13">NST_G2</strain>
    </source>
</reference>
<dbReference type="Gene3D" id="1.20.5.100">
    <property type="entry name" value="Cytochrome c1, transmembrane anchor, C-terminal"/>
    <property type="match status" value="1"/>
</dbReference>
<evidence type="ECO:0000256" key="10">
    <source>
        <dbReference type="PIRSR" id="PIRSR500134-3"/>
    </source>
</evidence>
<dbReference type="PIRSF" id="PIRSF000124">
    <property type="entry name" value="UDPglc_GDPman_dh"/>
    <property type="match status" value="1"/>
</dbReference>
<protein>
    <recommendedName>
        <fullName evidence="4 8">UDP-glucose 6-dehydrogenase</fullName>
        <ecNumber evidence="3 8">1.1.1.22</ecNumber>
    </recommendedName>
</protein>
<dbReference type="EC" id="1.1.1.22" evidence="3 8"/>
<dbReference type="Pfam" id="PF03721">
    <property type="entry name" value="UDPG_MGDP_dh_N"/>
    <property type="match status" value="1"/>
</dbReference>
<dbReference type="InterPro" id="IPR036220">
    <property type="entry name" value="UDP-Glc/GDP-Man_DH_C_sf"/>
</dbReference>
<feature type="binding site" evidence="10">
    <location>
        <position position="171"/>
    </location>
    <ligand>
        <name>NAD(+)</name>
        <dbReference type="ChEBI" id="CHEBI:57540"/>
    </ligand>
</feature>
<feature type="domain" description="UDP-glucose/GDP-mannose dehydrogenase C-terminal" evidence="11">
    <location>
        <begin position="339"/>
        <end position="452"/>
    </location>
</feature>
<dbReference type="SMART" id="SM00984">
    <property type="entry name" value="UDPG_MGDP_dh_C"/>
    <property type="match status" value="1"/>
</dbReference>
<dbReference type="GO" id="GO:0003979">
    <property type="term" value="F:UDP-glucose 6-dehydrogenase activity"/>
    <property type="evidence" value="ECO:0007669"/>
    <property type="project" value="UniProtKB-EC"/>
</dbReference>
<gene>
    <name evidence="12" type="ORF">SSLN_LOCUS4948</name>
</gene>
<evidence type="ECO:0000256" key="7">
    <source>
        <dbReference type="ARBA" id="ARBA00047473"/>
    </source>
</evidence>
<dbReference type="Proteomes" id="UP000275846">
    <property type="component" value="Unassembled WGS sequence"/>
</dbReference>
<dbReference type="GO" id="GO:0005634">
    <property type="term" value="C:nucleus"/>
    <property type="evidence" value="ECO:0007669"/>
    <property type="project" value="TreeGrafter"/>
</dbReference>
<dbReference type="AlphaFoldDB" id="A0A183SL50"/>
<comment type="catalytic activity">
    <reaction evidence="7 8">
        <text>UDP-alpha-D-glucose + 2 NAD(+) + H2O = UDP-alpha-D-glucuronate + 2 NADH + 3 H(+)</text>
        <dbReference type="Rhea" id="RHEA:23596"/>
        <dbReference type="ChEBI" id="CHEBI:15377"/>
        <dbReference type="ChEBI" id="CHEBI:15378"/>
        <dbReference type="ChEBI" id="CHEBI:57540"/>
        <dbReference type="ChEBI" id="CHEBI:57945"/>
        <dbReference type="ChEBI" id="CHEBI:58052"/>
        <dbReference type="ChEBI" id="CHEBI:58885"/>
        <dbReference type="EC" id="1.1.1.22"/>
    </reaction>
</comment>
<feature type="binding site" evidence="9">
    <location>
        <begin position="272"/>
        <end position="276"/>
    </location>
    <ligand>
        <name>substrate</name>
    </ligand>
</feature>
<feature type="binding site" evidence="9">
    <location>
        <position position="346"/>
    </location>
    <ligand>
        <name>substrate</name>
    </ligand>
</feature>
<dbReference type="InterPro" id="IPR017476">
    <property type="entry name" value="UDP-Glc/GDP-Man"/>
</dbReference>
<dbReference type="Pfam" id="PF03720">
    <property type="entry name" value="UDPG_MGDP_dh_C"/>
    <property type="match status" value="1"/>
</dbReference>
<evidence type="ECO:0000313" key="14">
    <source>
        <dbReference type="WBParaSite" id="SSLN_0000510701-mRNA-1"/>
    </source>
</evidence>
<dbReference type="FunFam" id="3.40.50.720:FF:000193">
    <property type="entry name" value="UDP-glucose 6-dehydrogenase"/>
    <property type="match status" value="1"/>
</dbReference>
<comment type="pathway">
    <text evidence="1">Nucleotide-sugar biosynthesis; UDP-alpha-D-glucuronate biosynthesis; UDP-alpha-D-glucuronate from UDP-alpha-D-glucose: step 1/1.</text>
</comment>
<evidence type="ECO:0000256" key="5">
    <source>
        <dbReference type="ARBA" id="ARBA00023002"/>
    </source>
</evidence>
<dbReference type="InterPro" id="IPR028357">
    <property type="entry name" value="UDPglc_DH_bac"/>
</dbReference>
<dbReference type="InterPro" id="IPR001732">
    <property type="entry name" value="UDP-Glc/GDP-Man_DH_N"/>
</dbReference>
<dbReference type="InterPro" id="IPR008927">
    <property type="entry name" value="6-PGluconate_DH-like_C_sf"/>
</dbReference>
<dbReference type="UniPathway" id="UPA00038">
    <property type="reaction ID" value="UER00491"/>
</dbReference>
<proteinExistence type="inferred from homology"/>
<evidence type="ECO:0000313" key="13">
    <source>
        <dbReference type="Proteomes" id="UP000275846"/>
    </source>
</evidence>
<feature type="binding site" evidence="9">
    <location>
        <position position="280"/>
    </location>
    <ligand>
        <name>substrate</name>
    </ligand>
</feature>
<dbReference type="InterPro" id="IPR036291">
    <property type="entry name" value="NAD(P)-bd_dom_sf"/>
</dbReference>
<feature type="binding site" evidence="10">
    <location>
        <position position="137"/>
    </location>
    <ligand>
        <name>NAD(+)</name>
        <dbReference type="ChEBI" id="CHEBI:57540"/>
    </ligand>
</feature>
<dbReference type="GO" id="GO:0000271">
    <property type="term" value="P:polysaccharide biosynthetic process"/>
    <property type="evidence" value="ECO:0007669"/>
    <property type="project" value="InterPro"/>
</dbReference>
<feature type="binding site" evidence="10">
    <location>
        <position position="42"/>
    </location>
    <ligand>
        <name>NAD(+)</name>
        <dbReference type="ChEBI" id="CHEBI:57540"/>
    </ligand>
</feature>
<evidence type="ECO:0000256" key="9">
    <source>
        <dbReference type="PIRSR" id="PIRSR500134-2"/>
    </source>
</evidence>
<dbReference type="PANTHER" id="PTHR11374">
    <property type="entry name" value="UDP-GLUCOSE DEHYDROGENASE/UDP-MANNAC DEHYDROGENASE"/>
    <property type="match status" value="1"/>
</dbReference>
<dbReference type="SUPFAM" id="SSF51735">
    <property type="entry name" value="NAD(P)-binding Rossmann-fold domains"/>
    <property type="match status" value="1"/>
</dbReference>
<dbReference type="Gene3D" id="3.40.50.720">
    <property type="entry name" value="NAD(P)-binding Rossmann-like Domain"/>
    <property type="match status" value="2"/>
</dbReference>
<organism evidence="14">
    <name type="scientific">Schistocephalus solidus</name>
    <name type="common">Tapeworm</name>
    <dbReference type="NCBI Taxonomy" id="70667"/>
    <lineage>
        <taxon>Eukaryota</taxon>
        <taxon>Metazoa</taxon>
        <taxon>Spiralia</taxon>
        <taxon>Lophotrochozoa</taxon>
        <taxon>Platyhelminthes</taxon>
        <taxon>Cestoda</taxon>
        <taxon>Eucestoda</taxon>
        <taxon>Diphyllobothriidea</taxon>
        <taxon>Diphyllobothriidae</taxon>
        <taxon>Schistocephalus</taxon>
    </lineage>
</organism>
<dbReference type="STRING" id="70667.A0A183SL50"/>
<dbReference type="PANTHER" id="PTHR11374:SF3">
    <property type="entry name" value="UDP-GLUCOSE 6-DEHYDROGENASE"/>
    <property type="match status" value="1"/>
</dbReference>
<sequence>MNGVANQVLPRKICGIGAGILGVPTCTVLALQCPEMQVHVVDEDQDLVSRWNSECLPIDEPGLRDALKKCIGVNLTISTNVDHHLSDADIILICVNTPAKSLGVGRGRAADLSSIEKVARLIARTNQTSAITVVLSTVPIGATDHISQILHANGNDASKFVVLSNPHFISEGQVMHDLLQPDHVIIGGDLQSNRSLHAINLLKQIYTRWVPDQKIVTVSTRSAEVSKLVTNAFLAQRVSSVNALSGLCEETAADVRQVAEAVGRDVRVGPYFLQASLGFGGNTLPKDVRHLVYMCESLNLPVVANYWGSVLAVNDYQVSRFFRKITAHFCETLGDKRIALFGCTFKAGTPDVCDSPAITICSRLVKEKATVTIYDPLARKDETFDAISGQLGGTSVGQQVIWCASPAEAAAGADGIIICTNLDEFKTLDYAKIYASMRKPASLFDGRLIVDHRHLMKIGFRVEAVARNIRFITTGQDTAFIATVAFSVEEVRRILSQIKPDKSPGSDGIPELILKELSKELAKPLLILFELSMRTGKLPSQ</sequence>
<dbReference type="PIRSF" id="PIRSF500134">
    <property type="entry name" value="UDPglc_DH_bac"/>
    <property type="match status" value="1"/>
</dbReference>
<keyword evidence="13" id="KW-1185">Reference proteome</keyword>
<evidence type="ECO:0000256" key="2">
    <source>
        <dbReference type="ARBA" id="ARBA00006601"/>
    </source>
</evidence>
<keyword evidence="6 8" id="KW-0520">NAD</keyword>
<reference evidence="14" key="1">
    <citation type="submission" date="2016-06" db="UniProtKB">
        <authorList>
            <consortium name="WormBaseParasite"/>
        </authorList>
    </citation>
    <scope>IDENTIFICATION</scope>
</reference>
<keyword evidence="5 8" id="KW-0560">Oxidoreductase</keyword>
<evidence type="ECO:0000256" key="8">
    <source>
        <dbReference type="PIRNR" id="PIRNR000124"/>
    </source>
</evidence>
<dbReference type="GO" id="GO:0006024">
    <property type="term" value="P:glycosaminoglycan biosynthetic process"/>
    <property type="evidence" value="ECO:0007669"/>
    <property type="project" value="TreeGrafter"/>
</dbReference>
<dbReference type="EMBL" id="UYSU01033063">
    <property type="protein sequence ID" value="VDL91333.1"/>
    <property type="molecule type" value="Genomic_DNA"/>
</dbReference>
<comment type="function">
    <text evidence="8">Involved in the biosynthesis of glycosaminoglycans; hyaluronan, chondroitin sulfate, and heparan sulfate.</text>
</comment>
<dbReference type="SUPFAM" id="SSF52413">
    <property type="entry name" value="UDP-glucose/GDP-mannose dehydrogenase C-terminal domain"/>
    <property type="match status" value="1"/>
</dbReference>
<accession>A0A183SL50</accession>
<evidence type="ECO:0000256" key="1">
    <source>
        <dbReference type="ARBA" id="ARBA00004701"/>
    </source>
</evidence>
<feature type="binding site" evidence="10">
    <location>
        <position position="286"/>
    </location>
    <ligand>
        <name>NAD(+)</name>
        <dbReference type="ChEBI" id="CHEBI:57540"/>
    </ligand>
</feature>
<dbReference type="GO" id="GO:0006065">
    <property type="term" value="P:UDP-glucuronate biosynthetic process"/>
    <property type="evidence" value="ECO:0007669"/>
    <property type="project" value="UniProtKB-UniPathway"/>
</dbReference>
<evidence type="ECO:0000256" key="4">
    <source>
        <dbReference type="ARBA" id="ARBA00015132"/>
    </source>
</evidence>
<dbReference type="WBParaSite" id="SSLN_0000510701-mRNA-1">
    <property type="protein sequence ID" value="SSLN_0000510701-mRNA-1"/>
    <property type="gene ID" value="SSLN_0000510701"/>
</dbReference>
<feature type="binding site" evidence="9">
    <location>
        <begin position="168"/>
        <end position="171"/>
    </location>
    <ligand>
        <name>substrate</name>
    </ligand>
</feature>
<evidence type="ECO:0000313" key="12">
    <source>
        <dbReference type="EMBL" id="VDL91333.1"/>
    </source>
</evidence>
<dbReference type="Pfam" id="PF00984">
    <property type="entry name" value="UDPG_MGDP_dh"/>
    <property type="match status" value="1"/>
</dbReference>
<comment type="similarity">
    <text evidence="2 8">Belongs to the UDP-glucose/GDP-mannose dehydrogenase family.</text>
</comment>
<dbReference type="GO" id="GO:0051287">
    <property type="term" value="F:NAD binding"/>
    <property type="evidence" value="ECO:0007669"/>
    <property type="project" value="InterPro"/>
</dbReference>
<feature type="binding site" evidence="9">
    <location>
        <position position="227"/>
    </location>
    <ligand>
        <name>substrate</name>
    </ligand>
</feature>
<dbReference type="InterPro" id="IPR028356">
    <property type="entry name" value="UDPglc_DH_euk"/>
</dbReference>
<evidence type="ECO:0000256" key="3">
    <source>
        <dbReference type="ARBA" id="ARBA00012954"/>
    </source>
</evidence>
<dbReference type="OrthoDB" id="5059218at2759"/>
<evidence type="ECO:0000256" key="6">
    <source>
        <dbReference type="ARBA" id="ARBA00023027"/>
    </source>
</evidence>
<evidence type="ECO:0000259" key="11">
    <source>
        <dbReference type="SMART" id="SM00984"/>
    </source>
</evidence>
<name>A0A183SL50_SCHSO</name>